<dbReference type="OrthoDB" id="4501190at2759"/>
<protein>
    <submittedName>
        <fullName evidence="2">Uncharacterized protein</fullName>
    </submittedName>
</protein>
<gene>
    <name evidence="2" type="ORF">ATNIH1004_003985</name>
</gene>
<proteinExistence type="predicted"/>
<organism evidence="2 3">
    <name type="scientific">Aspergillus tanneri</name>
    <dbReference type="NCBI Taxonomy" id="1220188"/>
    <lineage>
        <taxon>Eukaryota</taxon>
        <taxon>Fungi</taxon>
        <taxon>Dikarya</taxon>
        <taxon>Ascomycota</taxon>
        <taxon>Pezizomycotina</taxon>
        <taxon>Eurotiomycetes</taxon>
        <taxon>Eurotiomycetidae</taxon>
        <taxon>Eurotiales</taxon>
        <taxon>Aspergillaceae</taxon>
        <taxon>Aspergillus</taxon>
        <taxon>Aspergillus subgen. Circumdati</taxon>
    </lineage>
</organism>
<dbReference type="AlphaFoldDB" id="A0A5M9MM70"/>
<evidence type="ECO:0000313" key="2">
    <source>
        <dbReference type="EMBL" id="KAA8648102.1"/>
    </source>
</evidence>
<evidence type="ECO:0000256" key="1">
    <source>
        <dbReference type="SAM" id="MobiDB-lite"/>
    </source>
</evidence>
<dbReference type="RefSeq" id="XP_033427463.1">
    <property type="nucleotide sequence ID" value="XM_033568657.1"/>
</dbReference>
<comment type="caution">
    <text evidence="2">The sequence shown here is derived from an EMBL/GenBank/DDBJ whole genome shotgun (WGS) entry which is preliminary data.</text>
</comment>
<dbReference type="Proteomes" id="UP000324241">
    <property type="component" value="Unassembled WGS sequence"/>
</dbReference>
<evidence type="ECO:0000313" key="3">
    <source>
        <dbReference type="Proteomes" id="UP000324241"/>
    </source>
</evidence>
<feature type="region of interest" description="Disordered" evidence="1">
    <location>
        <begin position="25"/>
        <end position="106"/>
    </location>
</feature>
<name>A0A5M9MM70_9EURO</name>
<reference evidence="2 3" key="1">
    <citation type="submission" date="2019-08" db="EMBL/GenBank/DDBJ databases">
        <title>The genome sequence of a newly discovered highly antifungal drug resistant Aspergillus species, Aspergillus tanneri NIH 1004.</title>
        <authorList>
            <person name="Mounaud S."/>
            <person name="Singh I."/>
            <person name="Joardar V."/>
            <person name="Pakala S."/>
            <person name="Pakala S."/>
            <person name="Venepally P."/>
            <person name="Chung J.K."/>
            <person name="Losada L."/>
            <person name="Nierman W.C."/>
        </authorList>
    </citation>
    <scope>NUCLEOTIDE SEQUENCE [LARGE SCALE GENOMIC DNA]</scope>
    <source>
        <strain evidence="2 3">NIH1004</strain>
    </source>
</reference>
<accession>A0A5M9MM70</accession>
<dbReference type="GeneID" id="54326687"/>
<sequence length="179" mass="20290">MTRRDRKVYRVTNPIFLEDKRGFISKESERRDIGEESVYQKAFGEGQSSSQEDRLRQRLPQSRNMPGSSEPEGGTQMPHPDQPGPAVAAEVEEAEDQQVDRDRHRSLNQLTVLIGGQVSSNRLSQFNTNTCINRPPKPPLICADRAEFKSFGKKLPNLSRQRTLMDANRPKAQRREGGS</sequence>
<feature type="compositionally biased region" description="Basic and acidic residues" evidence="1">
    <location>
        <begin position="25"/>
        <end position="34"/>
    </location>
</feature>
<dbReference type="EMBL" id="QUQM01000003">
    <property type="protein sequence ID" value="KAA8648102.1"/>
    <property type="molecule type" value="Genomic_DNA"/>
</dbReference>